<evidence type="ECO:0000313" key="4">
    <source>
        <dbReference type="Proteomes" id="UP001652504"/>
    </source>
</evidence>
<comment type="caution">
    <text evidence="3">The sequence shown here is derived from an EMBL/GenBank/DDBJ whole genome shotgun (WGS) entry which is preliminary data.</text>
</comment>
<gene>
    <name evidence="3" type="ORF">OE749_13570</name>
</gene>
<protein>
    <submittedName>
        <fullName evidence="3">Carbohydrate binding family 9 domain-containing protein</fullName>
    </submittedName>
</protein>
<dbReference type="EMBL" id="JAOWKX010000007">
    <property type="protein sequence ID" value="MCV2885722.1"/>
    <property type="molecule type" value="Genomic_DNA"/>
</dbReference>
<dbReference type="InterPro" id="IPR045670">
    <property type="entry name" value="DUF5916"/>
</dbReference>
<proteinExistence type="predicted"/>
<dbReference type="Pfam" id="PF06452">
    <property type="entry name" value="CBM9_1"/>
    <property type="match status" value="1"/>
</dbReference>
<dbReference type="RefSeq" id="WP_263713010.1">
    <property type="nucleotide sequence ID" value="NZ_JAOWKX010000007.1"/>
</dbReference>
<accession>A0ABT3AAX1</accession>
<evidence type="ECO:0000259" key="2">
    <source>
        <dbReference type="Pfam" id="PF19313"/>
    </source>
</evidence>
<keyword evidence="4" id="KW-1185">Reference proteome</keyword>
<name>A0ABT3AAX1_9ALTE</name>
<feature type="domain" description="Carbohydrate-binding" evidence="1">
    <location>
        <begin position="45"/>
        <end position="184"/>
    </location>
</feature>
<organism evidence="3 4">
    <name type="scientific">Fluctibacter corallii</name>
    <dbReference type="NCBI Taxonomy" id="2984329"/>
    <lineage>
        <taxon>Bacteria</taxon>
        <taxon>Pseudomonadati</taxon>
        <taxon>Pseudomonadota</taxon>
        <taxon>Gammaproteobacteria</taxon>
        <taxon>Alteromonadales</taxon>
        <taxon>Alteromonadaceae</taxon>
        <taxon>Fluctibacter</taxon>
    </lineage>
</organism>
<dbReference type="Pfam" id="PF19313">
    <property type="entry name" value="DUF5916"/>
    <property type="match status" value="1"/>
</dbReference>
<feature type="domain" description="DUF5916" evidence="2">
    <location>
        <begin position="268"/>
        <end position="344"/>
    </location>
</feature>
<reference evidence="3 4" key="1">
    <citation type="submission" date="2022-10" db="EMBL/GenBank/DDBJ databases">
        <title>Aestuariibacter sp. AA17 isolated from Montipora capitata coral fragment.</title>
        <authorList>
            <person name="Emsley S.A."/>
            <person name="Pfannmuller K.M."/>
            <person name="Loughran R.M."/>
            <person name="Shlafstein M."/>
            <person name="Papke E."/>
            <person name="Saw J.H."/>
            <person name="Ushijima B."/>
            <person name="Videau P."/>
        </authorList>
    </citation>
    <scope>NUCLEOTIDE SEQUENCE [LARGE SCALE GENOMIC DNA]</scope>
    <source>
        <strain evidence="3 4">AA17</strain>
    </source>
</reference>
<sequence length="775" mass="89487">MNKTTWNGILHMAVIVCGLAFSYSLFAQNLDKTYQVPVIKTDVNIDGIIHQEEWAQAETITLDYVTRPYENTTPPVKTEVKIMESGDTLYLAFTAFDPKPNDIRAFYRDRDKVWSNDLIGVKLDPFNDSRLAYQFFVNPYGIQMDSIENEMTKEESDSWDAIWESKGRITQQGFEVEIALPLRIFNFSEGKGAKTWGAEFVRFYPRETRLRISNIPYDRNNACTLCQLGEIEGFEDAKQGKNLALIPTLVVGKGRSRDLDESRIWDDSNTNEVGIDVNWGVTPEISLQATINPDFSQVESDAAQLSINNTFALFFDEKRPFFLENADYFSTNYNLVYTRNIGAPDYGAKVTGRVDDHTFGVFIANDENATFLVPGNLGSSIATIEEESINVALRYRYDVSDDLSFGLINTFRSADHYHNYVLGFDTKYAITHQDTLRIQWVGSDTEYPDTLFKDFCDDNCQVKDDFSEAAMRTKEEDSFQGIAYQLNYRHEERDWFFRYDHYAKRDGFRADLGFVSSIDKTTDVIGGGYIWYAEDSWWNEFEISGDWDIHHTDNGELLEKESQIQFLLQAGMQSSFELGFETRDRVGLRHDRSILAIDNNTTLFHEDTIWTYFDFRPSSSVYFETFARYGDRIDFVNNRLGKEWTVEPNITLSLGEHFEIDIEHVYSSMDVEGERLYTANLTDARLSYQIDQRQLIRLILVYSDIERNKANYLDPNDIDARSTDFGAQLLYSYKLNPLTKFFVGYSSSGFEDDNVPNLTITEQSIFMKLSYAWLN</sequence>
<dbReference type="InterPro" id="IPR010502">
    <property type="entry name" value="Carb-bd_dom_fam9"/>
</dbReference>
<dbReference type="SUPFAM" id="SSF49344">
    <property type="entry name" value="CBD9-like"/>
    <property type="match status" value="1"/>
</dbReference>
<dbReference type="Proteomes" id="UP001652504">
    <property type="component" value="Unassembled WGS sequence"/>
</dbReference>
<evidence type="ECO:0000259" key="1">
    <source>
        <dbReference type="Pfam" id="PF06452"/>
    </source>
</evidence>
<dbReference type="Gene3D" id="2.60.40.1190">
    <property type="match status" value="1"/>
</dbReference>
<evidence type="ECO:0000313" key="3">
    <source>
        <dbReference type="EMBL" id="MCV2885722.1"/>
    </source>
</evidence>
<dbReference type="CDD" id="cd09618">
    <property type="entry name" value="CBM9_like_2"/>
    <property type="match status" value="1"/>
</dbReference>